<evidence type="ECO:0000313" key="3">
    <source>
        <dbReference type="Proteomes" id="UP000326939"/>
    </source>
</evidence>
<dbReference type="Proteomes" id="UP000326939">
    <property type="component" value="Chromosome 5"/>
</dbReference>
<reference evidence="3" key="1">
    <citation type="journal article" date="2019" name="Gigascience">
        <title>De novo genome assembly of the endangered Acer yangbiense, a plant species with extremely small populations endemic to Yunnan Province, China.</title>
        <authorList>
            <person name="Yang J."/>
            <person name="Wariss H.M."/>
            <person name="Tao L."/>
            <person name="Zhang R."/>
            <person name="Yun Q."/>
            <person name="Hollingsworth P."/>
            <person name="Dao Z."/>
            <person name="Luo G."/>
            <person name="Guo H."/>
            <person name="Ma Y."/>
            <person name="Sun W."/>
        </authorList>
    </citation>
    <scope>NUCLEOTIDE SEQUENCE [LARGE SCALE GENOMIC DNA]</scope>
    <source>
        <strain evidence="3">cv. br00</strain>
    </source>
</reference>
<proteinExistence type="predicted"/>
<comment type="caution">
    <text evidence="2">The sequence shown here is derived from an EMBL/GenBank/DDBJ whole genome shotgun (WGS) entry which is preliminary data.</text>
</comment>
<keyword evidence="3" id="KW-1185">Reference proteome</keyword>
<dbReference type="AlphaFoldDB" id="A0A5N5MQZ7"/>
<keyword evidence="1" id="KW-0472">Membrane</keyword>
<evidence type="ECO:0000313" key="2">
    <source>
        <dbReference type="EMBL" id="KAB5556611.1"/>
    </source>
</evidence>
<accession>A0A5N5MQZ7</accession>
<name>A0A5N5MQZ7_9ROSI</name>
<organism evidence="2 3">
    <name type="scientific">Salix brachista</name>
    <dbReference type="NCBI Taxonomy" id="2182728"/>
    <lineage>
        <taxon>Eukaryota</taxon>
        <taxon>Viridiplantae</taxon>
        <taxon>Streptophyta</taxon>
        <taxon>Embryophyta</taxon>
        <taxon>Tracheophyta</taxon>
        <taxon>Spermatophyta</taxon>
        <taxon>Magnoliopsida</taxon>
        <taxon>eudicotyledons</taxon>
        <taxon>Gunneridae</taxon>
        <taxon>Pentapetalae</taxon>
        <taxon>rosids</taxon>
        <taxon>fabids</taxon>
        <taxon>Malpighiales</taxon>
        <taxon>Salicaceae</taxon>
        <taxon>Saliceae</taxon>
        <taxon>Salix</taxon>
    </lineage>
</organism>
<gene>
    <name evidence="2" type="ORF">DKX38_007520</name>
</gene>
<keyword evidence="1" id="KW-0812">Transmembrane</keyword>
<evidence type="ECO:0000256" key="1">
    <source>
        <dbReference type="SAM" id="Phobius"/>
    </source>
</evidence>
<feature type="transmembrane region" description="Helical" evidence="1">
    <location>
        <begin position="20"/>
        <end position="43"/>
    </location>
</feature>
<protein>
    <submittedName>
        <fullName evidence="2">Uncharacterized protein</fullName>
    </submittedName>
</protein>
<sequence>MFSWSPPPKREGKRRRKQNYDGSLVFGSSGFKLLVLLQFLGIFSHDCFVELLNHIVHSRLVASADVMAIVTRDEVKCLSSDLSLPIQSVIFDPTALAPNDPIDSIDFRQRHLP</sequence>
<dbReference type="EMBL" id="VDCV01000005">
    <property type="protein sequence ID" value="KAB5556611.1"/>
    <property type="molecule type" value="Genomic_DNA"/>
</dbReference>
<keyword evidence="1" id="KW-1133">Transmembrane helix</keyword>